<comment type="caution">
    <text evidence="1">The sequence shown here is derived from an EMBL/GenBank/DDBJ whole genome shotgun (WGS) entry which is preliminary data.</text>
</comment>
<evidence type="ECO:0000313" key="2">
    <source>
        <dbReference type="Proteomes" id="UP001183202"/>
    </source>
</evidence>
<keyword evidence="2" id="KW-1185">Reference proteome</keyword>
<gene>
    <name evidence="1" type="ORF">RM445_07605</name>
</gene>
<protein>
    <recommendedName>
        <fullName evidence="3">DUF4126 domain-containing protein</fullName>
    </recommendedName>
</protein>
<evidence type="ECO:0000313" key="1">
    <source>
        <dbReference type="EMBL" id="MDT0349392.1"/>
    </source>
</evidence>
<dbReference type="Proteomes" id="UP001183202">
    <property type="component" value="Unassembled WGS sequence"/>
</dbReference>
<accession>A0ABU2N762</accession>
<reference evidence="2" key="1">
    <citation type="submission" date="2023-07" db="EMBL/GenBank/DDBJ databases">
        <title>30 novel species of actinomycetes from the DSMZ collection.</title>
        <authorList>
            <person name="Nouioui I."/>
        </authorList>
    </citation>
    <scope>NUCLEOTIDE SEQUENCE [LARGE SCALE GENOMIC DNA]</scope>
    <source>
        <strain evidence="2">DSM 45834</strain>
    </source>
</reference>
<proteinExistence type="predicted"/>
<dbReference type="RefSeq" id="WP_311555414.1">
    <property type="nucleotide sequence ID" value="NZ_JAVREJ010000003.1"/>
</dbReference>
<organism evidence="1 2">
    <name type="scientific">Pseudonocardia charpentierae</name>
    <dbReference type="NCBI Taxonomy" id="3075545"/>
    <lineage>
        <taxon>Bacteria</taxon>
        <taxon>Bacillati</taxon>
        <taxon>Actinomycetota</taxon>
        <taxon>Actinomycetes</taxon>
        <taxon>Pseudonocardiales</taxon>
        <taxon>Pseudonocardiaceae</taxon>
        <taxon>Pseudonocardia</taxon>
    </lineage>
</organism>
<dbReference type="EMBL" id="JAVREJ010000003">
    <property type="protein sequence ID" value="MDT0349392.1"/>
    <property type="molecule type" value="Genomic_DNA"/>
</dbReference>
<name>A0ABU2N762_9PSEU</name>
<evidence type="ECO:0008006" key="3">
    <source>
        <dbReference type="Google" id="ProtNLM"/>
    </source>
</evidence>
<sequence>MTPRDPHIATPVSPARVSALPLSTPASPSVWRGLLRGAAAGAAGTTALNAVTYLDMALRGRPASGAPEQVVQRLAGKAGVDLPGGRKERANRVAGLGPLAGIAAGVGVGALAGVLRSAGVRVPTPVGGPLLGVAAMAASDVPLGALGVSDPRTWSATDWVSDALPHLVYGLTTHATLTAASAAEEERRTPVRAPASTLLRAAALGAASGSRSTAGVTAVALTSARGDRGRVASGLGSTTGTTVSGVLALGELVADKLPFVPSRLGAPALGGRVLLGGTSAAAEARRDGHDPVLPALVGAAVAVGAAVLGSRLRGVAAERFGSDKPGAFLEDGAAAVLGWLGARRPAA</sequence>